<protein>
    <submittedName>
        <fullName evidence="2">Uncharacterized protein</fullName>
    </submittedName>
</protein>
<feature type="signal peptide" evidence="1">
    <location>
        <begin position="1"/>
        <end position="24"/>
    </location>
</feature>
<proteinExistence type="predicted"/>
<keyword evidence="1" id="KW-0732">Signal</keyword>
<accession>A0A2N8ULP6</accession>
<evidence type="ECO:0000256" key="1">
    <source>
        <dbReference type="SAM" id="SignalP"/>
    </source>
</evidence>
<feature type="chain" id="PRO_5014860639" evidence="1">
    <location>
        <begin position="25"/>
        <end position="194"/>
    </location>
</feature>
<dbReference type="EMBL" id="LT795072">
    <property type="protein sequence ID" value="SJX65720.1"/>
    <property type="molecule type" value="Genomic_DNA"/>
</dbReference>
<reference evidence="2 3" key="1">
    <citation type="submission" date="2017-02" db="EMBL/GenBank/DDBJ databases">
        <authorList>
            <person name="Peterson S.W."/>
        </authorList>
    </citation>
    <scope>NUCLEOTIDE SEQUENCE [LARGE SCALE GENOMIC DNA]</scope>
    <source>
        <strain evidence="2 3">SRS1_H2-8</strain>
    </source>
</reference>
<dbReference type="AlphaFoldDB" id="A0A2N8ULP6"/>
<name>A0A2N8ULP6_9BASI</name>
<sequence>MHLFMSVFLCFAVTLHVSVQSVLAAAAFSGSNLFIEPFRLLESSDHRGIYFIRLDLHLYRDVHLRNYRVEEIDKSSPLTLRELENQLRHERSLRRFLHLGPAEGNGDGFVVGFPLAPELGLEHDLMFALVAAHSRADDFPVFTLHGLARVTDFDKHDIEGRFGRVPPPFDHVVGAGDVLSMEEVYAETLEHIAL</sequence>
<organism evidence="2 3">
    <name type="scientific">Sporisorium reilianum f. sp. reilianum</name>
    <dbReference type="NCBI Taxonomy" id="72559"/>
    <lineage>
        <taxon>Eukaryota</taxon>
        <taxon>Fungi</taxon>
        <taxon>Dikarya</taxon>
        <taxon>Basidiomycota</taxon>
        <taxon>Ustilaginomycotina</taxon>
        <taxon>Ustilaginomycetes</taxon>
        <taxon>Ustilaginales</taxon>
        <taxon>Ustilaginaceae</taxon>
        <taxon>Sporisorium</taxon>
    </lineage>
</organism>
<dbReference type="Proteomes" id="UP000239563">
    <property type="component" value="Chromosome XIX"/>
</dbReference>
<evidence type="ECO:0000313" key="3">
    <source>
        <dbReference type="Proteomes" id="UP000239563"/>
    </source>
</evidence>
<gene>
    <name evidence="2" type="ORF">SRS1_10052</name>
</gene>
<evidence type="ECO:0000313" key="2">
    <source>
        <dbReference type="EMBL" id="SJX65720.1"/>
    </source>
</evidence>